<dbReference type="InterPro" id="IPR050378">
    <property type="entry name" value="Metallo-dep_Hydrolases_sf"/>
</dbReference>
<dbReference type="InterPro" id="IPR011059">
    <property type="entry name" value="Metal-dep_hydrolase_composite"/>
</dbReference>
<dbReference type="PANTHER" id="PTHR11647">
    <property type="entry name" value="HYDRANTOINASE/DIHYDROPYRIMIDINASE FAMILY MEMBER"/>
    <property type="match status" value="1"/>
</dbReference>
<evidence type="ECO:0000259" key="1">
    <source>
        <dbReference type="Pfam" id="PF07969"/>
    </source>
</evidence>
<dbReference type="InterPro" id="IPR032466">
    <property type="entry name" value="Metal_Hydrolase"/>
</dbReference>
<dbReference type="InterPro" id="IPR023100">
    <property type="entry name" value="D-aminoacylase_insert_dom_sf"/>
</dbReference>
<dbReference type="InterPro" id="IPR013108">
    <property type="entry name" value="Amidohydro_3"/>
</dbReference>
<name>A0A9W6RHA6_9ACTN</name>
<dbReference type="Pfam" id="PF07969">
    <property type="entry name" value="Amidohydro_3"/>
    <property type="match status" value="1"/>
</dbReference>
<dbReference type="Gene3D" id="3.20.20.140">
    <property type="entry name" value="Metal-dependent hydrolases"/>
    <property type="match status" value="1"/>
</dbReference>
<dbReference type="RefSeq" id="WP_285623037.1">
    <property type="nucleotide sequence ID" value="NZ_BSTJ01000004.1"/>
</dbReference>
<dbReference type="Proteomes" id="UP001165135">
    <property type="component" value="Unassembled WGS sequence"/>
</dbReference>
<dbReference type="Gene3D" id="3.30.1490.130">
    <property type="entry name" value="D-aminoacylase. Domain 3"/>
    <property type="match status" value="1"/>
</dbReference>
<organism evidence="2 3">
    <name type="scientific">Actinoallomurus iriomotensis</name>
    <dbReference type="NCBI Taxonomy" id="478107"/>
    <lineage>
        <taxon>Bacteria</taxon>
        <taxon>Bacillati</taxon>
        <taxon>Actinomycetota</taxon>
        <taxon>Actinomycetes</taxon>
        <taxon>Streptosporangiales</taxon>
        <taxon>Thermomonosporaceae</taxon>
        <taxon>Actinoallomurus</taxon>
    </lineage>
</organism>
<evidence type="ECO:0000313" key="2">
    <source>
        <dbReference type="EMBL" id="GLY75703.1"/>
    </source>
</evidence>
<proteinExistence type="predicted"/>
<dbReference type="GO" id="GO:0005829">
    <property type="term" value="C:cytosol"/>
    <property type="evidence" value="ECO:0007669"/>
    <property type="project" value="TreeGrafter"/>
</dbReference>
<reference evidence="2" key="1">
    <citation type="submission" date="2023-03" db="EMBL/GenBank/DDBJ databases">
        <title>Actinoallomurus iriomotensis NBRC 103681.</title>
        <authorList>
            <person name="Ichikawa N."/>
            <person name="Sato H."/>
            <person name="Tonouchi N."/>
        </authorList>
    </citation>
    <scope>NUCLEOTIDE SEQUENCE</scope>
    <source>
        <strain evidence="2">NBRC 103681</strain>
    </source>
</reference>
<accession>A0A9W6RHA6</accession>
<dbReference type="EMBL" id="BSTJ01000004">
    <property type="protein sequence ID" value="GLY75703.1"/>
    <property type="molecule type" value="Genomic_DNA"/>
</dbReference>
<dbReference type="Gene3D" id="2.30.40.10">
    <property type="entry name" value="Urease, subunit C, domain 1"/>
    <property type="match status" value="1"/>
</dbReference>
<dbReference type="SUPFAM" id="SSF51338">
    <property type="entry name" value="Composite domain of metallo-dependent hydrolases"/>
    <property type="match status" value="1"/>
</dbReference>
<dbReference type="GO" id="GO:0016811">
    <property type="term" value="F:hydrolase activity, acting on carbon-nitrogen (but not peptide) bonds, in linear amides"/>
    <property type="evidence" value="ECO:0007669"/>
    <property type="project" value="InterPro"/>
</dbReference>
<protein>
    <submittedName>
        <fullName evidence="2">N-acyl-D-amino-acid deacylase</fullName>
    </submittedName>
</protein>
<dbReference type="AlphaFoldDB" id="A0A9W6RHA6"/>
<dbReference type="GO" id="GO:0016812">
    <property type="term" value="F:hydrolase activity, acting on carbon-nitrogen (but not peptide) bonds, in cyclic amides"/>
    <property type="evidence" value="ECO:0007669"/>
    <property type="project" value="TreeGrafter"/>
</dbReference>
<dbReference type="PANTHER" id="PTHR11647:SF1">
    <property type="entry name" value="COLLAPSIN RESPONSE MEDIATOR PROTEIN"/>
    <property type="match status" value="1"/>
</dbReference>
<evidence type="ECO:0000313" key="3">
    <source>
        <dbReference type="Proteomes" id="UP001165135"/>
    </source>
</evidence>
<feature type="domain" description="Amidohydrolase 3" evidence="1">
    <location>
        <begin position="47"/>
        <end position="500"/>
    </location>
</feature>
<dbReference type="SUPFAM" id="SSF51556">
    <property type="entry name" value="Metallo-dependent hydrolases"/>
    <property type="match status" value="1"/>
</dbReference>
<sequence length="522" mass="55140">MPELDLVIAGGSVLDGTGAEAAPADIGIEGDRITAVAAPGTLSGADTLDATGQVVTPGFIDLHSHADFSLPAHPAADTCLFQGVTTLVGGNCGFSPFPVADAERLRRAAAFMGREELAWDWTGFHGYADSVEQTAPAVNLAAQVGLNALRIATVGDDERAASPDELAAMRRLIERAAEEGVVGFSTGLIYAPGTYAPPAEVTELARTAARLGLLYSTHMRDEADRLIDAVTEALTTARESGVRLEISHLKVMGRENHGKVHEALRLIDEARADGVDVTADVYPYTASSTTLTSRLPGWALDGGVDRLLERLADTEVRRRIAAEARIDPDAIVLAQLPPGPYSDWIGRSLTELGAELGLGGAETALEVLAAHNGSAGIVNHAMAEDDMRAVLSHPQVSVASDGWTLRPSGTGRPHPRSFGTFARVLGRYAGDSRLLTLADAVRKMTWLPASRAGLTDRGRIREGLAADLVVLDPGTVRDTSTFDDPWNLATGVRHVVVNGTPALRDAALTGNRPGRVLRRPRP</sequence>
<dbReference type="CDD" id="cd01297">
    <property type="entry name" value="D-aminoacylase"/>
    <property type="match status" value="1"/>
</dbReference>
<comment type="caution">
    <text evidence="2">The sequence shown here is derived from an EMBL/GenBank/DDBJ whole genome shotgun (WGS) entry which is preliminary data.</text>
</comment>
<gene>
    <name evidence="2" type="ORF">Airi01_039700</name>
</gene>